<accession>A0A1Y3QWE9</accession>
<dbReference type="EMBL" id="NFHB01000003">
    <property type="protein sequence ID" value="OUN03966.1"/>
    <property type="molecule type" value="Genomic_DNA"/>
</dbReference>
<organism evidence="2 3">
    <name type="scientific">Alistipes onderdonkii</name>
    <dbReference type="NCBI Taxonomy" id="328813"/>
    <lineage>
        <taxon>Bacteria</taxon>
        <taxon>Pseudomonadati</taxon>
        <taxon>Bacteroidota</taxon>
        <taxon>Bacteroidia</taxon>
        <taxon>Bacteroidales</taxon>
        <taxon>Rikenellaceae</taxon>
        <taxon>Alistipes</taxon>
    </lineage>
</organism>
<proteinExistence type="predicted"/>
<evidence type="ECO:0000256" key="1">
    <source>
        <dbReference type="SAM" id="MobiDB-lite"/>
    </source>
</evidence>
<dbReference type="OrthoDB" id="1098855at2"/>
<name>A0A1Y3QWE9_9BACT</name>
<comment type="caution">
    <text evidence="2">The sequence shown here is derived from an EMBL/GenBank/DDBJ whole genome shotgun (WGS) entry which is preliminary data.</text>
</comment>
<evidence type="ECO:0000313" key="3">
    <source>
        <dbReference type="Proteomes" id="UP000195772"/>
    </source>
</evidence>
<dbReference type="Proteomes" id="UP000195772">
    <property type="component" value="Unassembled WGS sequence"/>
</dbReference>
<dbReference type="AlphaFoldDB" id="A0A1Y3QWE9"/>
<feature type="region of interest" description="Disordered" evidence="1">
    <location>
        <begin position="62"/>
        <end position="92"/>
    </location>
</feature>
<evidence type="ECO:0000313" key="2">
    <source>
        <dbReference type="EMBL" id="OUN03966.1"/>
    </source>
</evidence>
<protein>
    <submittedName>
        <fullName evidence="2">Conjugal transfer protein TraD</fullName>
    </submittedName>
</protein>
<sequence length="239" mass="26210">METLLVCLLAGYGVWLTVYLWWERRQREHPASQPDVTSLEREDDVPDIIGKSSFKMRAITPIAANPTPQAATESKTESATEKAPTFAAGTDNRTSARIPDEELDEAFEHLEIPDIPLEYEEDDDEYIEAELPLAEGRRRYASGASFEEIDAAMKAARNPAADDASRRQAGRLFGQMEGTEFFDRLVSGSADVAEKITGLMDYYLSPPSPTVGDAGTVAVQAQNTADAPAADGFDIRDFV</sequence>
<dbReference type="RefSeq" id="WP_087401770.1">
    <property type="nucleotide sequence ID" value="NZ_NFHB01000003.1"/>
</dbReference>
<reference evidence="3" key="1">
    <citation type="submission" date="2017-04" db="EMBL/GenBank/DDBJ databases">
        <title>Function of individual gut microbiota members based on whole genome sequencing of pure cultures obtained from chicken caecum.</title>
        <authorList>
            <person name="Medvecky M."/>
            <person name="Cejkova D."/>
            <person name="Polansky O."/>
            <person name="Karasova D."/>
            <person name="Kubasova T."/>
            <person name="Cizek A."/>
            <person name="Rychlik I."/>
        </authorList>
    </citation>
    <scope>NUCLEOTIDE SEQUENCE [LARGE SCALE GENOMIC DNA]</scope>
    <source>
        <strain evidence="3">An90</strain>
    </source>
</reference>
<gene>
    <name evidence="2" type="ORF">B5G41_05755</name>
</gene>